<sequence>MDGSTTRKLNTLLFAFLLSLITGLLFASIYASFYRHGISRETINRFDIFSFWYETPLYVGYVTPVFLRGLTIAVSTAVIATMAGAIVILKKPHHHGTARWAARQELQRVGYIRPFRNITGPIFGKTVGPRWPGRYLTNGEQPHSLVVAPTRAGKGVGVVIPTLLTFNGSILALDVKGELFELTSRARVTRGDRVFKFAPLDGAGRTHSYNPVLDIVNMPPERRFSETRRLAVNLIVAKGKGSEGFIDGARDLFVAGILACIERGTPTIGAVYDLFAQPGEKYKLFAQLAEETQNQEAQRIFDNMAGNDTKILTSYTSVLGDGGLNLWADPLIKAATMTSDFSIYDLRRDPTSIFLCVSPNDLEVIAPLIRLFFQQVVSILQRTLPKKDEIFEVLFLLDEFKHLGKLEAIETAVTTIAGYKGRFMFIIQSLSALTGAYEEFGKENFLSNTGIQIFMATADDETPNYIAKAIGDYTFRARSTSFSQRNIFDTNIQLSDQGAPLLRPEQVRLIDDDMEIVLIKGQPPLRLKKVKYYSDRVLKRIFDSQSGALPEPERLHLATTYVQAPATLLVAAESQPDGAKLEDAVQAALPDFDDVPVEDQAFSDFPAGGATSSDAGGEYADVEHAHDVYGPNRVSDDHLSEEELQARAAQRALLDRIIDLQRRTNAWQTGELAPGAMHSDDTVLE</sequence>
<dbReference type="PANTHER" id="PTHR37937:SF1">
    <property type="entry name" value="CONJUGATIVE TRANSFER: DNA TRANSPORT"/>
    <property type="match status" value="1"/>
</dbReference>
<reference evidence="9 10" key="1">
    <citation type="submission" date="2016-10" db="EMBL/GenBank/DDBJ databases">
        <authorList>
            <person name="Varghese N."/>
            <person name="Submissions S."/>
        </authorList>
    </citation>
    <scope>NUCLEOTIDE SEQUENCE [LARGE SCALE GENOMIC DNA]</scope>
    <source>
        <strain evidence="9 10">CGMCC 1.7071</strain>
    </source>
</reference>
<proteinExistence type="inferred from homology"/>
<protein>
    <submittedName>
        <fullName evidence="9">Type IV secretion system protein VirD4</fullName>
    </submittedName>
</protein>
<keyword evidence="7 8" id="KW-0472">Membrane</keyword>
<dbReference type="Proteomes" id="UP000198939">
    <property type="component" value="Unassembled WGS sequence"/>
</dbReference>
<dbReference type="CDD" id="cd01127">
    <property type="entry name" value="TrwB_TraG_TraD_VirD4"/>
    <property type="match status" value="2"/>
</dbReference>
<keyword evidence="3" id="KW-1003">Cell membrane</keyword>
<evidence type="ECO:0000256" key="3">
    <source>
        <dbReference type="ARBA" id="ARBA00022475"/>
    </source>
</evidence>
<evidence type="ECO:0000256" key="1">
    <source>
        <dbReference type="ARBA" id="ARBA00004651"/>
    </source>
</evidence>
<accession>A0ABY1AYV2</accession>
<dbReference type="Gene3D" id="3.40.50.300">
    <property type="entry name" value="P-loop containing nucleotide triphosphate hydrolases"/>
    <property type="match status" value="1"/>
</dbReference>
<feature type="transmembrane region" description="Helical" evidence="8">
    <location>
        <begin position="12"/>
        <end position="33"/>
    </location>
</feature>
<evidence type="ECO:0000256" key="7">
    <source>
        <dbReference type="ARBA" id="ARBA00023136"/>
    </source>
</evidence>
<evidence type="ECO:0000256" key="4">
    <source>
        <dbReference type="ARBA" id="ARBA00022692"/>
    </source>
</evidence>
<feature type="transmembrane region" description="Helical" evidence="8">
    <location>
        <begin position="65"/>
        <end position="89"/>
    </location>
</feature>
<dbReference type="Pfam" id="PF02534">
    <property type="entry name" value="T4SS-DNA_transf"/>
    <property type="match status" value="1"/>
</dbReference>
<keyword evidence="6 8" id="KW-1133">Transmembrane helix</keyword>
<dbReference type="EMBL" id="FOCV01000101">
    <property type="protein sequence ID" value="SEP35000.1"/>
    <property type="molecule type" value="Genomic_DNA"/>
</dbReference>
<keyword evidence="5" id="KW-0184">Conjugation</keyword>
<evidence type="ECO:0000313" key="10">
    <source>
        <dbReference type="Proteomes" id="UP000198939"/>
    </source>
</evidence>
<gene>
    <name evidence="9" type="ORF">SAMN05216228_11013</name>
</gene>
<keyword evidence="4 8" id="KW-0812">Transmembrane</keyword>
<organism evidence="9 10">
    <name type="scientific">Rhizobium tibeticum</name>
    <dbReference type="NCBI Taxonomy" id="501024"/>
    <lineage>
        <taxon>Bacteria</taxon>
        <taxon>Pseudomonadati</taxon>
        <taxon>Pseudomonadota</taxon>
        <taxon>Alphaproteobacteria</taxon>
        <taxon>Hyphomicrobiales</taxon>
        <taxon>Rhizobiaceae</taxon>
        <taxon>Rhizobium/Agrobacterium group</taxon>
        <taxon>Rhizobium</taxon>
    </lineage>
</organism>
<dbReference type="SUPFAM" id="SSF52540">
    <property type="entry name" value="P-loop containing nucleoside triphosphate hydrolases"/>
    <property type="match status" value="1"/>
</dbReference>
<dbReference type="InterPro" id="IPR003688">
    <property type="entry name" value="TraG/VirD4"/>
</dbReference>
<comment type="caution">
    <text evidence="9">The sequence shown here is derived from an EMBL/GenBank/DDBJ whole genome shotgun (WGS) entry which is preliminary data.</text>
</comment>
<evidence type="ECO:0000256" key="5">
    <source>
        <dbReference type="ARBA" id="ARBA00022971"/>
    </source>
</evidence>
<evidence type="ECO:0000256" key="6">
    <source>
        <dbReference type="ARBA" id="ARBA00022989"/>
    </source>
</evidence>
<dbReference type="InterPro" id="IPR051539">
    <property type="entry name" value="T4SS-coupling_protein"/>
</dbReference>
<evidence type="ECO:0000256" key="8">
    <source>
        <dbReference type="SAM" id="Phobius"/>
    </source>
</evidence>
<evidence type="ECO:0000313" key="9">
    <source>
        <dbReference type="EMBL" id="SEP35000.1"/>
    </source>
</evidence>
<dbReference type="PANTHER" id="PTHR37937">
    <property type="entry name" value="CONJUGATIVE TRANSFER: DNA TRANSPORT"/>
    <property type="match status" value="1"/>
</dbReference>
<dbReference type="InterPro" id="IPR027417">
    <property type="entry name" value="P-loop_NTPase"/>
</dbReference>
<comment type="subcellular location">
    <subcellularLocation>
        <location evidence="1">Cell membrane</location>
        <topology evidence="1">Multi-pass membrane protein</topology>
    </subcellularLocation>
</comment>
<evidence type="ECO:0000256" key="2">
    <source>
        <dbReference type="ARBA" id="ARBA00008806"/>
    </source>
</evidence>
<keyword evidence="10" id="KW-1185">Reference proteome</keyword>
<comment type="similarity">
    <text evidence="2">Belongs to the VirD4/TraG family.</text>
</comment>
<dbReference type="RefSeq" id="WP_093041932.1">
    <property type="nucleotide sequence ID" value="NZ_FOCV01000101.1"/>
</dbReference>
<dbReference type="NCBIfam" id="NF010424">
    <property type="entry name" value="PRK13850.1"/>
    <property type="match status" value="1"/>
</dbReference>
<name>A0ABY1AYV2_9HYPH</name>